<protein>
    <submittedName>
        <fullName evidence="5">5-oxoprolinase subunit PxpB</fullName>
        <ecNumber evidence="5">3.5.2.9</ecNumber>
    </submittedName>
</protein>
<dbReference type="SMART" id="SM00796">
    <property type="entry name" value="AHS1"/>
    <property type="match status" value="1"/>
</dbReference>
<dbReference type="PANTHER" id="PTHR34698:SF2">
    <property type="entry name" value="5-OXOPROLINASE SUBUNIT B"/>
    <property type="match status" value="1"/>
</dbReference>
<dbReference type="SUPFAM" id="SSF50891">
    <property type="entry name" value="Cyclophilin-like"/>
    <property type="match status" value="1"/>
</dbReference>
<dbReference type="InterPro" id="IPR010016">
    <property type="entry name" value="PxpB"/>
</dbReference>
<keyword evidence="2 5" id="KW-0378">Hydrolase</keyword>
<dbReference type="Pfam" id="PF02682">
    <property type="entry name" value="CT_C_D"/>
    <property type="match status" value="1"/>
</dbReference>
<dbReference type="GO" id="GO:0005524">
    <property type="term" value="F:ATP binding"/>
    <property type="evidence" value="ECO:0007669"/>
    <property type="project" value="UniProtKB-KW"/>
</dbReference>
<dbReference type="SUPFAM" id="SSF160467">
    <property type="entry name" value="PH0987 N-terminal domain-like"/>
    <property type="match status" value="1"/>
</dbReference>
<evidence type="ECO:0000313" key="6">
    <source>
        <dbReference type="Proteomes" id="UP001155587"/>
    </source>
</evidence>
<dbReference type="RefSeq" id="WP_265675856.1">
    <property type="nucleotide sequence ID" value="NZ_JAKRRY010000020.1"/>
</dbReference>
<name>A0A9X3CQ34_9VIBR</name>
<keyword evidence="3" id="KW-0067">ATP-binding</keyword>
<organism evidence="5 6">
    <name type="scientific">Vibrio qingdaonensis</name>
    <dbReference type="NCBI Taxonomy" id="2829491"/>
    <lineage>
        <taxon>Bacteria</taxon>
        <taxon>Pseudomonadati</taxon>
        <taxon>Pseudomonadota</taxon>
        <taxon>Gammaproteobacteria</taxon>
        <taxon>Vibrionales</taxon>
        <taxon>Vibrionaceae</taxon>
        <taxon>Vibrio</taxon>
    </lineage>
</organism>
<comment type="caution">
    <text evidence="5">The sequence shown here is derived from an EMBL/GenBank/DDBJ whole genome shotgun (WGS) entry which is preliminary data.</text>
</comment>
<dbReference type="InterPro" id="IPR029000">
    <property type="entry name" value="Cyclophilin-like_dom_sf"/>
</dbReference>
<accession>A0A9X3CQ34</accession>
<dbReference type="InterPro" id="IPR003833">
    <property type="entry name" value="CT_C_D"/>
</dbReference>
<dbReference type="AlphaFoldDB" id="A0A9X3CQ34"/>
<evidence type="ECO:0000256" key="2">
    <source>
        <dbReference type="ARBA" id="ARBA00022801"/>
    </source>
</evidence>
<dbReference type="Gene3D" id="3.30.1360.40">
    <property type="match status" value="1"/>
</dbReference>
<evidence type="ECO:0000256" key="1">
    <source>
        <dbReference type="ARBA" id="ARBA00022741"/>
    </source>
</evidence>
<gene>
    <name evidence="5" type="primary">pxpB</name>
    <name evidence="5" type="ORF">MD535_15110</name>
</gene>
<evidence type="ECO:0000256" key="3">
    <source>
        <dbReference type="ARBA" id="ARBA00022840"/>
    </source>
</evidence>
<dbReference type="NCBIfam" id="TIGR00370">
    <property type="entry name" value="5-oxoprolinase subunit PxpB"/>
    <property type="match status" value="1"/>
</dbReference>
<dbReference type="Gene3D" id="2.40.100.10">
    <property type="entry name" value="Cyclophilin-like"/>
    <property type="match status" value="1"/>
</dbReference>
<dbReference type="Proteomes" id="UP001155587">
    <property type="component" value="Unassembled WGS sequence"/>
</dbReference>
<evidence type="ECO:0000259" key="4">
    <source>
        <dbReference type="SMART" id="SM00796"/>
    </source>
</evidence>
<dbReference type="EMBL" id="JAKRRY010000020">
    <property type="protein sequence ID" value="MCW8347335.1"/>
    <property type="molecule type" value="Genomic_DNA"/>
</dbReference>
<dbReference type="EC" id="3.5.2.9" evidence="5"/>
<dbReference type="GO" id="GO:0017168">
    <property type="term" value="F:5-oxoprolinase (ATP-hydrolyzing) activity"/>
    <property type="evidence" value="ECO:0007669"/>
    <property type="project" value="UniProtKB-EC"/>
</dbReference>
<evidence type="ECO:0000313" key="5">
    <source>
        <dbReference type="EMBL" id="MCW8347335.1"/>
    </source>
</evidence>
<proteinExistence type="predicted"/>
<feature type="domain" description="Carboxyltransferase" evidence="4">
    <location>
        <begin position="5"/>
        <end position="205"/>
    </location>
</feature>
<keyword evidence="6" id="KW-1185">Reference proteome</keyword>
<dbReference type="PANTHER" id="PTHR34698">
    <property type="entry name" value="5-OXOPROLINASE SUBUNIT B"/>
    <property type="match status" value="1"/>
</dbReference>
<keyword evidence="1" id="KW-0547">Nucleotide-binding</keyword>
<sequence>MENKLEIYSVSESSLIVYFGKAIDVNLPRDISSYAQQVTHAFPTAILNCTPSYTSLLIEFHPLKLDWLTLQRFISTIKPSLPRNDIAGNTITLPIFYDVSTGPDLTTMAEQLNLPKEQIIEFHHSTLYTVCAIGFAPGFAFLADVPENIRMPRLTEPRKRVPQGSVGIADRQTAVYPQTTPGGWNIIGNCPLQLYDATSPQTSRLKVGDKVQFSPISQREFFELGGTTCLDW</sequence>
<reference evidence="5" key="1">
    <citation type="submission" date="2022-02" db="EMBL/GenBank/DDBJ databases">
        <title>Vibrio sp. nov, a new bacterium isolated from seawater.</title>
        <authorList>
            <person name="Yuan Y."/>
        </authorList>
    </citation>
    <scope>NUCLEOTIDE SEQUENCE</scope>
    <source>
        <strain evidence="5">ZSDZ65</strain>
    </source>
</reference>